<accession>A0A2P6QAE1</accession>
<dbReference type="PANTHER" id="PTHR44259:SF108">
    <property type="entry name" value="F-BOX PROTEIN SKIP23-LIKE"/>
    <property type="match status" value="1"/>
</dbReference>
<dbReference type="Gramene" id="PRQ31148">
    <property type="protein sequence ID" value="PRQ31148"/>
    <property type="gene ID" value="RchiOBHm_Chr5g0032291"/>
</dbReference>
<name>A0A2P6QAE1_ROSCH</name>
<dbReference type="AlphaFoldDB" id="A0A2P6QAE1"/>
<evidence type="ECO:0000259" key="1">
    <source>
        <dbReference type="Pfam" id="PF00646"/>
    </source>
</evidence>
<evidence type="ECO:0000313" key="4">
    <source>
        <dbReference type="Proteomes" id="UP000238479"/>
    </source>
</evidence>
<evidence type="ECO:0000313" key="3">
    <source>
        <dbReference type="EMBL" id="PRQ31148.1"/>
    </source>
</evidence>
<dbReference type="EMBL" id="PDCK01000043">
    <property type="protein sequence ID" value="PRQ31148.1"/>
    <property type="molecule type" value="Genomic_DNA"/>
</dbReference>
<evidence type="ECO:0000259" key="2">
    <source>
        <dbReference type="Pfam" id="PF03478"/>
    </source>
</evidence>
<dbReference type="InterPro" id="IPR001810">
    <property type="entry name" value="F-box_dom"/>
</dbReference>
<feature type="domain" description="KIB1-4 beta-propeller" evidence="2">
    <location>
        <begin position="72"/>
        <end position="326"/>
    </location>
</feature>
<dbReference type="OMA" id="GWLITES"/>
<dbReference type="InterPro" id="IPR050942">
    <property type="entry name" value="F-box_BR-signaling"/>
</dbReference>
<sequence length="355" mass="40570">MSSLANWSDLPQDLAISIAKLMVCMEDFLSFGAVCKSWRSTATKENFTGGLKRQVPFLILPEKEGTANRELYNLTKVKCFELSGLEVKGHSLFSSLGWLITESKDAKVLTLLHPLNHTQIKLPENFRYEFIKSFALSASPSLTSDFVVMVLYHCHRGLAFCRAKDNEWTRVDAKKRGNNSYFDLTYYREQFYVLDLHGRVLVCDIEDPKKAKTRVVVPQIPRDTSFEDYQTRLYLVESAGTLLVVRVSYQDKTIGFRVFEVPFSNCDWSYSEVKNLGNRTLFLNVFGSSFSIEASNYSGVKSNCIYFRSILFSLDEEAGSGMCIFDTEDEKSDLRGVFINSSRFAMSYLWIQPSF</sequence>
<dbReference type="Pfam" id="PF03478">
    <property type="entry name" value="Beta-prop_KIB1-4"/>
    <property type="match status" value="1"/>
</dbReference>
<protein>
    <submittedName>
        <fullName evidence="3">Putative F-box domain-containing protein</fullName>
    </submittedName>
</protein>
<dbReference type="InterPro" id="IPR036047">
    <property type="entry name" value="F-box-like_dom_sf"/>
</dbReference>
<reference evidence="3 4" key="1">
    <citation type="journal article" date="2018" name="Nat. Genet.">
        <title>The Rosa genome provides new insights in the design of modern roses.</title>
        <authorList>
            <person name="Bendahmane M."/>
        </authorList>
    </citation>
    <scope>NUCLEOTIDE SEQUENCE [LARGE SCALE GENOMIC DNA]</scope>
    <source>
        <strain evidence="4">cv. Old Blush</strain>
    </source>
</reference>
<organism evidence="3 4">
    <name type="scientific">Rosa chinensis</name>
    <name type="common">China rose</name>
    <dbReference type="NCBI Taxonomy" id="74649"/>
    <lineage>
        <taxon>Eukaryota</taxon>
        <taxon>Viridiplantae</taxon>
        <taxon>Streptophyta</taxon>
        <taxon>Embryophyta</taxon>
        <taxon>Tracheophyta</taxon>
        <taxon>Spermatophyta</taxon>
        <taxon>Magnoliopsida</taxon>
        <taxon>eudicotyledons</taxon>
        <taxon>Gunneridae</taxon>
        <taxon>Pentapetalae</taxon>
        <taxon>rosids</taxon>
        <taxon>fabids</taxon>
        <taxon>Rosales</taxon>
        <taxon>Rosaceae</taxon>
        <taxon>Rosoideae</taxon>
        <taxon>Rosoideae incertae sedis</taxon>
        <taxon>Rosa</taxon>
    </lineage>
</organism>
<comment type="caution">
    <text evidence="3">The sequence shown here is derived from an EMBL/GenBank/DDBJ whole genome shotgun (WGS) entry which is preliminary data.</text>
</comment>
<dbReference type="Proteomes" id="UP000238479">
    <property type="component" value="Chromosome 5"/>
</dbReference>
<dbReference type="InterPro" id="IPR005174">
    <property type="entry name" value="KIB1-4_b-propeller"/>
</dbReference>
<gene>
    <name evidence="3" type="ORF">RchiOBHm_Chr5g0032291</name>
</gene>
<proteinExistence type="predicted"/>
<dbReference type="Pfam" id="PF00646">
    <property type="entry name" value="F-box"/>
    <property type="match status" value="1"/>
</dbReference>
<dbReference type="SUPFAM" id="SSF81383">
    <property type="entry name" value="F-box domain"/>
    <property type="match status" value="1"/>
</dbReference>
<keyword evidence="4" id="KW-1185">Reference proteome</keyword>
<dbReference type="STRING" id="74649.A0A2P6QAE1"/>
<dbReference type="Gene3D" id="1.20.1280.50">
    <property type="match status" value="1"/>
</dbReference>
<dbReference type="PANTHER" id="PTHR44259">
    <property type="entry name" value="OS07G0183000 PROTEIN-RELATED"/>
    <property type="match status" value="1"/>
</dbReference>
<feature type="domain" description="F-box" evidence="1">
    <location>
        <begin position="7"/>
        <end position="47"/>
    </location>
</feature>